<organism evidence="3 4">
    <name type="scientific">Pseudonocardia ailaonensis</name>
    <dbReference type="NCBI Taxonomy" id="367279"/>
    <lineage>
        <taxon>Bacteria</taxon>
        <taxon>Bacillati</taxon>
        <taxon>Actinomycetota</taxon>
        <taxon>Actinomycetes</taxon>
        <taxon>Pseudonocardiales</taxon>
        <taxon>Pseudonocardiaceae</taxon>
        <taxon>Pseudonocardia</taxon>
    </lineage>
</organism>
<feature type="region of interest" description="Disordered" evidence="1">
    <location>
        <begin position="1"/>
        <end position="55"/>
    </location>
</feature>
<feature type="compositionally biased region" description="Pro residues" evidence="1">
    <location>
        <begin position="42"/>
        <end position="52"/>
    </location>
</feature>
<dbReference type="RefSeq" id="WP_344415157.1">
    <property type="nucleotide sequence ID" value="NZ_BAAAQK010000005.1"/>
</dbReference>
<dbReference type="EMBL" id="BAAAQK010000005">
    <property type="protein sequence ID" value="GAA1842183.1"/>
    <property type="molecule type" value="Genomic_DNA"/>
</dbReference>
<proteinExistence type="predicted"/>
<evidence type="ECO:0000313" key="3">
    <source>
        <dbReference type="EMBL" id="GAA1842183.1"/>
    </source>
</evidence>
<evidence type="ECO:0000256" key="1">
    <source>
        <dbReference type="SAM" id="MobiDB-lite"/>
    </source>
</evidence>
<evidence type="ECO:0000256" key="2">
    <source>
        <dbReference type="SAM" id="Phobius"/>
    </source>
</evidence>
<keyword evidence="2" id="KW-0472">Membrane</keyword>
<comment type="caution">
    <text evidence="3">The sequence shown here is derived from an EMBL/GenBank/DDBJ whole genome shotgun (WGS) entry which is preliminary data.</text>
</comment>
<dbReference type="InterPro" id="IPR025339">
    <property type="entry name" value="DUF4245"/>
</dbReference>
<protein>
    <submittedName>
        <fullName evidence="3">DUF4245 domain-containing protein</fullName>
    </submittedName>
</protein>
<keyword evidence="4" id="KW-1185">Reference proteome</keyword>
<feature type="compositionally biased region" description="Low complexity" evidence="1">
    <location>
        <begin position="31"/>
        <end position="41"/>
    </location>
</feature>
<feature type="transmembrane region" description="Helical" evidence="2">
    <location>
        <begin position="62"/>
        <end position="79"/>
    </location>
</feature>
<dbReference type="Proteomes" id="UP001500449">
    <property type="component" value="Unassembled WGS sequence"/>
</dbReference>
<reference evidence="3 4" key="1">
    <citation type="journal article" date="2019" name="Int. J. Syst. Evol. Microbiol.">
        <title>The Global Catalogue of Microorganisms (GCM) 10K type strain sequencing project: providing services to taxonomists for standard genome sequencing and annotation.</title>
        <authorList>
            <consortium name="The Broad Institute Genomics Platform"/>
            <consortium name="The Broad Institute Genome Sequencing Center for Infectious Disease"/>
            <person name="Wu L."/>
            <person name="Ma J."/>
        </authorList>
    </citation>
    <scope>NUCLEOTIDE SEQUENCE [LARGE SCALE GENOMIC DNA]</scope>
    <source>
        <strain evidence="3 4">JCM 16009</strain>
    </source>
</reference>
<evidence type="ECO:0000313" key="4">
    <source>
        <dbReference type="Proteomes" id="UP001500449"/>
    </source>
</evidence>
<sequence>MSSTPERPTQADPRPPEAEPAGGTPPGPGSGAEQEARSAPRPFDPAPPPPRPNRLAFRARDMIGAMVVLLLIVAVAGGMKSCSFSPGGPSVDVSSAPTVDAPARLAEFAQASRFPLRVPAVPEGWKSNSTDRGPVAGGGTAVRVGYLTPQGRYLRLVQSDATEENVVATENGGQLAGTGVIAAAGLQWVTYQAPGGEPFRVTTSPEGQRWLITGSGSDADFTALAQATVNGRLLPAGGGQN</sequence>
<keyword evidence="2" id="KW-1133">Transmembrane helix</keyword>
<name>A0ABN2MWY6_9PSEU</name>
<accession>A0ABN2MWY6</accession>
<dbReference type="Pfam" id="PF14030">
    <property type="entry name" value="DUF4245"/>
    <property type="match status" value="1"/>
</dbReference>
<gene>
    <name evidence="3" type="ORF">GCM10009836_21930</name>
</gene>
<keyword evidence="2" id="KW-0812">Transmembrane</keyword>